<evidence type="ECO:0000256" key="1">
    <source>
        <dbReference type="SAM" id="Phobius"/>
    </source>
</evidence>
<feature type="transmembrane region" description="Helical" evidence="1">
    <location>
        <begin position="27"/>
        <end position="50"/>
    </location>
</feature>
<dbReference type="Proteomes" id="UP001049176">
    <property type="component" value="Chromosome 7"/>
</dbReference>
<keyword evidence="3" id="KW-1185">Reference proteome</keyword>
<keyword evidence="1" id="KW-1133">Transmembrane helix</keyword>
<reference evidence="2" key="1">
    <citation type="journal article" date="2021" name="Genome Biol. Evol.">
        <title>The assembled and annotated genome of the fairy-ring fungus Marasmius oreades.</title>
        <authorList>
            <person name="Hiltunen M."/>
            <person name="Ament-Velasquez S.L."/>
            <person name="Johannesson H."/>
        </authorList>
    </citation>
    <scope>NUCLEOTIDE SEQUENCE</scope>
    <source>
        <strain evidence="2">03SP1</strain>
    </source>
</reference>
<dbReference type="RefSeq" id="XP_043005633.1">
    <property type="nucleotide sequence ID" value="XM_043155851.1"/>
</dbReference>
<evidence type="ECO:0000313" key="2">
    <source>
        <dbReference type="EMBL" id="KAG7089163.1"/>
    </source>
</evidence>
<keyword evidence="1" id="KW-0472">Membrane</keyword>
<accession>A0A9P7UPD8</accession>
<evidence type="ECO:0008006" key="4">
    <source>
        <dbReference type="Google" id="ProtNLM"/>
    </source>
</evidence>
<keyword evidence="1" id="KW-0812">Transmembrane</keyword>
<evidence type="ECO:0000313" key="3">
    <source>
        <dbReference type="Proteomes" id="UP001049176"/>
    </source>
</evidence>
<gene>
    <name evidence="2" type="ORF">E1B28_010868</name>
</gene>
<proteinExistence type="predicted"/>
<dbReference type="OrthoDB" id="3054780at2759"/>
<dbReference type="KEGG" id="more:E1B28_010868"/>
<dbReference type="AlphaFoldDB" id="A0A9P7UPD8"/>
<comment type="caution">
    <text evidence="2">The sequence shown here is derived from an EMBL/GenBank/DDBJ whole genome shotgun (WGS) entry which is preliminary data.</text>
</comment>
<dbReference type="GeneID" id="66079943"/>
<dbReference type="EMBL" id="CM032187">
    <property type="protein sequence ID" value="KAG7089163.1"/>
    <property type="molecule type" value="Genomic_DNA"/>
</dbReference>
<name>A0A9P7UPD8_9AGAR</name>
<organism evidence="2 3">
    <name type="scientific">Marasmius oreades</name>
    <name type="common">fairy-ring Marasmius</name>
    <dbReference type="NCBI Taxonomy" id="181124"/>
    <lineage>
        <taxon>Eukaryota</taxon>
        <taxon>Fungi</taxon>
        <taxon>Dikarya</taxon>
        <taxon>Basidiomycota</taxon>
        <taxon>Agaricomycotina</taxon>
        <taxon>Agaricomycetes</taxon>
        <taxon>Agaricomycetidae</taxon>
        <taxon>Agaricales</taxon>
        <taxon>Marasmiineae</taxon>
        <taxon>Marasmiaceae</taxon>
        <taxon>Marasmius</taxon>
    </lineage>
</organism>
<sequence length="171" mass="19615">MPVLTPETPVSQTVQEVSASNGDNSSILTYILVIGAILFATGAGAIKWLYPNSIEDVEREIKCVDELIEENMGLERNILGDSGWGFRERLIQQDEEARRTRNKKNAEPDRKEIVEWIIFRWRQMEDVKANYLSLMNLKEELMTAIDERKRGLHTRHAPIPTMAVDDGFRVD</sequence>
<protein>
    <recommendedName>
        <fullName evidence="4">Transmembrane protein</fullName>
    </recommendedName>
</protein>